<accession>A0A6J8B1N3</accession>
<dbReference type="PANTHER" id="PTHR37984">
    <property type="entry name" value="PROTEIN CBG26694"/>
    <property type="match status" value="1"/>
</dbReference>
<dbReference type="EMBL" id="CACVKT020002383">
    <property type="protein sequence ID" value="CAC5377722.1"/>
    <property type="molecule type" value="Genomic_DNA"/>
</dbReference>
<proteinExistence type="predicted"/>
<sequence>MGGWRNCEPGGIGQYHMTVQHRQGVKHGNADGLSRIPAELPCPGFSTEVAPKPEVWRVQGQASSRGQDLDEIHVSRVMILVADGNVIFFSRYRGEMSIQVVQDEYGVGLGKYAVDEICESQGKDPELKWLVKGLKGEGDLSQGEIFRSSPHAKFYWVNRSRFTMTDREEVILIPTKGENPRLVVPMEWRNENLELCHDIPSAGHQGAERTREKIKQSYYWHGLGADVERNFVRCTLWTLSCHRGELVQLRATGKLLLAGEHPQGWKP</sequence>
<reference evidence="2 3" key="1">
    <citation type="submission" date="2020-06" db="EMBL/GenBank/DDBJ databases">
        <authorList>
            <person name="Li R."/>
            <person name="Bekaert M."/>
        </authorList>
    </citation>
    <scope>NUCLEOTIDE SEQUENCE [LARGE SCALE GENOMIC DNA]</scope>
    <source>
        <strain evidence="3">wild</strain>
    </source>
</reference>
<name>A0A6J8B1N3_MYTCO</name>
<dbReference type="OrthoDB" id="6195137at2759"/>
<protein>
    <recommendedName>
        <fullName evidence="1">Integrase zinc-binding domain-containing protein</fullName>
    </recommendedName>
</protein>
<dbReference type="Gene3D" id="1.10.340.70">
    <property type="match status" value="1"/>
</dbReference>
<organism evidence="2 3">
    <name type="scientific">Mytilus coruscus</name>
    <name type="common">Sea mussel</name>
    <dbReference type="NCBI Taxonomy" id="42192"/>
    <lineage>
        <taxon>Eukaryota</taxon>
        <taxon>Metazoa</taxon>
        <taxon>Spiralia</taxon>
        <taxon>Lophotrochozoa</taxon>
        <taxon>Mollusca</taxon>
        <taxon>Bivalvia</taxon>
        <taxon>Autobranchia</taxon>
        <taxon>Pteriomorphia</taxon>
        <taxon>Mytilida</taxon>
        <taxon>Mytiloidea</taxon>
        <taxon>Mytilidae</taxon>
        <taxon>Mytilinae</taxon>
        <taxon>Mytilus</taxon>
    </lineage>
</organism>
<dbReference type="Proteomes" id="UP000507470">
    <property type="component" value="Unassembled WGS sequence"/>
</dbReference>
<gene>
    <name evidence="2" type="ORF">MCOR_14006</name>
</gene>
<dbReference type="AlphaFoldDB" id="A0A6J8B1N3"/>
<feature type="domain" description="Integrase zinc-binding" evidence="1">
    <location>
        <begin position="184"/>
        <end position="234"/>
    </location>
</feature>
<dbReference type="PANTHER" id="PTHR37984:SF5">
    <property type="entry name" value="PROTEIN NYNRIN-LIKE"/>
    <property type="match status" value="1"/>
</dbReference>
<evidence type="ECO:0000259" key="1">
    <source>
        <dbReference type="Pfam" id="PF17921"/>
    </source>
</evidence>
<evidence type="ECO:0000313" key="2">
    <source>
        <dbReference type="EMBL" id="CAC5377722.1"/>
    </source>
</evidence>
<dbReference type="FunFam" id="1.10.340.70:FF:000001">
    <property type="entry name" value="Retrovirus-related Pol polyprotein from transposon gypsy-like Protein"/>
    <property type="match status" value="1"/>
</dbReference>
<dbReference type="InterPro" id="IPR050951">
    <property type="entry name" value="Retrovirus_Pol_polyprotein"/>
</dbReference>
<evidence type="ECO:0000313" key="3">
    <source>
        <dbReference type="Proteomes" id="UP000507470"/>
    </source>
</evidence>
<keyword evidence="3" id="KW-1185">Reference proteome</keyword>
<dbReference type="Pfam" id="PF17921">
    <property type="entry name" value="Integrase_H2C2"/>
    <property type="match status" value="1"/>
</dbReference>
<dbReference type="InterPro" id="IPR041588">
    <property type="entry name" value="Integrase_H2C2"/>
</dbReference>